<keyword evidence="14" id="KW-0829">Tyrosine-protein kinase</keyword>
<keyword evidence="8 17" id="KW-0812">Transmembrane</keyword>
<evidence type="ECO:0000259" key="19">
    <source>
        <dbReference type="Pfam" id="PF13614"/>
    </source>
</evidence>
<dbReference type="RefSeq" id="WP_007214930.1">
    <property type="nucleotide sequence ID" value="NZ_EQ973495.1"/>
</dbReference>
<dbReference type="CDD" id="cd05387">
    <property type="entry name" value="BY-kinase"/>
    <property type="match status" value="1"/>
</dbReference>
<dbReference type="PANTHER" id="PTHR32309">
    <property type="entry name" value="TYROSINE-PROTEIN KINASE"/>
    <property type="match status" value="1"/>
</dbReference>
<keyword evidence="11" id="KW-0067">ATP-binding</keyword>
<feature type="transmembrane region" description="Helical" evidence="17">
    <location>
        <begin position="498"/>
        <end position="516"/>
    </location>
</feature>
<evidence type="ECO:0000313" key="21">
    <source>
        <dbReference type="EMBL" id="EEF86814.1"/>
    </source>
</evidence>
<keyword evidence="9" id="KW-0547">Nucleotide-binding</keyword>
<dbReference type="InterPro" id="IPR005702">
    <property type="entry name" value="Wzc-like_C"/>
</dbReference>
<evidence type="ECO:0000256" key="8">
    <source>
        <dbReference type="ARBA" id="ARBA00022692"/>
    </source>
</evidence>
<dbReference type="InterPro" id="IPR025669">
    <property type="entry name" value="AAA_dom"/>
</dbReference>
<comment type="caution">
    <text evidence="21">The sequence shown here is derived from an EMBL/GenBank/DDBJ whole genome shotgun (WGS) entry which is preliminary data.</text>
</comment>
<feature type="coiled-coil region" evidence="16">
    <location>
        <begin position="405"/>
        <end position="432"/>
    </location>
</feature>
<dbReference type="Pfam" id="PF13614">
    <property type="entry name" value="AAA_31"/>
    <property type="match status" value="1"/>
</dbReference>
<organism evidence="21 22">
    <name type="scientific">Bacteroides cellulosilyticus DSM 14838</name>
    <dbReference type="NCBI Taxonomy" id="537012"/>
    <lineage>
        <taxon>Bacteria</taxon>
        <taxon>Pseudomonadati</taxon>
        <taxon>Bacteroidota</taxon>
        <taxon>Bacteroidia</taxon>
        <taxon>Bacteroidales</taxon>
        <taxon>Bacteroidaceae</taxon>
        <taxon>Bacteroides</taxon>
    </lineage>
</organism>
<keyword evidence="6" id="KW-0997">Cell inner membrane</keyword>
<sequence length="795" mass="89740">MVEKKTPVGKPADDFIRIQDLWSMFVPKWYWFAISLFITLTIAVLYLLSTPPIYTRTAAILVKDNSKSSSSTSAMNDFSDLGIFKSNTNINNELLTLKSPTLMTEVVNRLGLNETFTIRKGLKNVDLYKVSPVTITFCDKIEVPLSFTIKFSSKEAFAISELEISGEDIGETLSAQMGDSIQTSAGIMIVSPTQEFTDAFIGTSIRYVRGSVRAAVDTYSNALVAELGNEDATIINLSINDTSIRKAEDILNTLIEVYNENWIRDKNQIAVSTSQFISDRLGVIESELGHVDENISSYKSEHLLPDVQAASSLYMAQSAENNKELSTLNNQLSTAQYIRRELNTKQLDQTLPANSGIVSANIETQISEYNNLVLDRNRLIANSSEKNPLVKNMASSLQSMQRTIIQSVDNLIVSLNTQIRSLRRQEEATTNRLASNPNQAKYLLSVERQQKVKEELYLYLLQKREENELSQAFTAYNTRLITAPRGSMFPTAPRKMNILLVAFAVGLLVPAVGIFMKENMNTKVRGRKDLENLSIPFIGEIPQYSGTKKKWWEFKHRKRQDMKTIVVNEGNRNIINEAFRVLRSNMDFMASKDNNQHVFVLTSFNPGSGKSFLAINIAISFAIKKKKILVIDGDLRHRTVSSYVDSPNKGLSDYLNNQIEDWKEIIVSYKGYTNLHILPIGTIPPNPTELLEDSKLSMLIEALRPEYDYIFIDCPPVDIVADAQIIEKWADRTIFVVRSGLLDRSMLSELENMYTGKRFKNLSMILNGTESTGGRYGYRYGYHYGYASYYGSKDK</sequence>
<evidence type="ECO:0000256" key="9">
    <source>
        <dbReference type="ARBA" id="ARBA00022741"/>
    </source>
</evidence>
<name>E2NMQ4_9BACE</name>
<evidence type="ECO:0000256" key="12">
    <source>
        <dbReference type="ARBA" id="ARBA00022989"/>
    </source>
</evidence>
<keyword evidence="7" id="KW-0808">Transferase</keyword>
<dbReference type="SUPFAM" id="SSF52540">
    <property type="entry name" value="P-loop containing nucleoside triphosphate hydrolases"/>
    <property type="match status" value="1"/>
</dbReference>
<feature type="domain" description="Tyrosine-protein kinase G-rich" evidence="20">
    <location>
        <begin position="441"/>
        <end position="518"/>
    </location>
</feature>
<dbReference type="GO" id="GO:0005886">
    <property type="term" value="C:plasma membrane"/>
    <property type="evidence" value="ECO:0007669"/>
    <property type="project" value="UniProtKB-SubCell"/>
</dbReference>
<reference evidence="21 22" key="1">
    <citation type="submission" date="2008-12" db="EMBL/GenBank/DDBJ databases">
        <authorList>
            <person name="Fulton L."/>
            <person name="Clifton S."/>
            <person name="Fulton B."/>
            <person name="Xu J."/>
            <person name="Minx P."/>
            <person name="Pepin K.H."/>
            <person name="Johnson M."/>
            <person name="Bhonagiri V."/>
            <person name="Nash W.E."/>
            <person name="Mardis E.R."/>
            <person name="Wilson R.K."/>
        </authorList>
    </citation>
    <scope>NUCLEOTIDE SEQUENCE [LARGE SCALE GENOMIC DNA]</scope>
    <source>
        <strain evidence="21 22">DSM 14838</strain>
    </source>
</reference>
<evidence type="ECO:0000256" key="17">
    <source>
        <dbReference type="SAM" id="Phobius"/>
    </source>
</evidence>
<protein>
    <recommendedName>
        <fullName evidence="4">non-specific protein-tyrosine kinase</fullName>
        <ecNumber evidence="4">2.7.10.2</ecNumber>
    </recommendedName>
</protein>
<keyword evidence="16" id="KW-0175">Coiled coil</keyword>
<dbReference type="Gene3D" id="3.40.50.300">
    <property type="entry name" value="P-loop containing nucleotide triphosphate hydrolases"/>
    <property type="match status" value="1"/>
</dbReference>
<comment type="subcellular location">
    <subcellularLocation>
        <location evidence="1">Cell inner membrane</location>
        <topology evidence="1">Multi-pass membrane protein</topology>
    </subcellularLocation>
</comment>
<evidence type="ECO:0000259" key="20">
    <source>
        <dbReference type="Pfam" id="PF13807"/>
    </source>
</evidence>
<dbReference type="GO" id="GO:0004715">
    <property type="term" value="F:non-membrane spanning protein tyrosine kinase activity"/>
    <property type="evidence" value="ECO:0007669"/>
    <property type="project" value="UniProtKB-EC"/>
</dbReference>
<dbReference type="Proteomes" id="UP000003711">
    <property type="component" value="Unassembled WGS sequence"/>
</dbReference>
<dbReference type="EC" id="2.7.10.2" evidence="4"/>
<feature type="domain" description="AAA" evidence="19">
    <location>
        <begin position="604"/>
        <end position="717"/>
    </location>
</feature>
<dbReference type="PANTHER" id="PTHR32309:SF13">
    <property type="entry name" value="FERRIC ENTEROBACTIN TRANSPORT PROTEIN FEPE"/>
    <property type="match status" value="1"/>
</dbReference>
<evidence type="ECO:0000256" key="7">
    <source>
        <dbReference type="ARBA" id="ARBA00022679"/>
    </source>
</evidence>
<comment type="catalytic activity">
    <reaction evidence="15">
        <text>L-tyrosyl-[protein] + ATP = O-phospho-L-tyrosyl-[protein] + ADP + H(+)</text>
        <dbReference type="Rhea" id="RHEA:10596"/>
        <dbReference type="Rhea" id="RHEA-COMP:10136"/>
        <dbReference type="Rhea" id="RHEA-COMP:20101"/>
        <dbReference type="ChEBI" id="CHEBI:15378"/>
        <dbReference type="ChEBI" id="CHEBI:30616"/>
        <dbReference type="ChEBI" id="CHEBI:46858"/>
        <dbReference type="ChEBI" id="CHEBI:61978"/>
        <dbReference type="ChEBI" id="CHEBI:456216"/>
        <dbReference type="EC" id="2.7.10.2"/>
    </reaction>
</comment>
<evidence type="ECO:0000256" key="15">
    <source>
        <dbReference type="ARBA" id="ARBA00051245"/>
    </source>
</evidence>
<keyword evidence="13 17" id="KW-0472">Membrane</keyword>
<dbReference type="InterPro" id="IPR032807">
    <property type="entry name" value="GNVR"/>
</dbReference>
<dbReference type="HOGENOM" id="CLU_009912_6_0_10"/>
<gene>
    <name evidence="21" type="ORF">BACCELL_05599</name>
</gene>
<evidence type="ECO:0000256" key="11">
    <source>
        <dbReference type="ARBA" id="ARBA00022840"/>
    </source>
</evidence>
<dbReference type="GO" id="GO:0042802">
    <property type="term" value="F:identical protein binding"/>
    <property type="evidence" value="ECO:0007669"/>
    <property type="project" value="UniProtKB-ARBA"/>
</dbReference>
<dbReference type="InterPro" id="IPR003856">
    <property type="entry name" value="LPS_length_determ_N"/>
</dbReference>
<evidence type="ECO:0000256" key="13">
    <source>
        <dbReference type="ARBA" id="ARBA00023136"/>
    </source>
</evidence>
<comment type="similarity">
    <text evidence="3">Belongs to the etk/wzc family.</text>
</comment>
<dbReference type="Pfam" id="PF13807">
    <property type="entry name" value="GNVR"/>
    <property type="match status" value="1"/>
</dbReference>
<dbReference type="GO" id="GO:0005524">
    <property type="term" value="F:ATP binding"/>
    <property type="evidence" value="ECO:0007669"/>
    <property type="project" value="UniProtKB-KW"/>
</dbReference>
<evidence type="ECO:0000256" key="2">
    <source>
        <dbReference type="ARBA" id="ARBA00007316"/>
    </source>
</evidence>
<evidence type="ECO:0000256" key="14">
    <source>
        <dbReference type="ARBA" id="ARBA00023137"/>
    </source>
</evidence>
<keyword evidence="5" id="KW-1003">Cell membrane</keyword>
<evidence type="ECO:0000259" key="18">
    <source>
        <dbReference type="Pfam" id="PF02706"/>
    </source>
</evidence>
<evidence type="ECO:0000256" key="16">
    <source>
        <dbReference type="SAM" id="Coils"/>
    </source>
</evidence>
<accession>E2NMQ4</accession>
<dbReference type="FunFam" id="3.40.50.300:FF:000527">
    <property type="entry name" value="Tyrosine-protein kinase etk"/>
    <property type="match status" value="1"/>
</dbReference>
<evidence type="ECO:0000256" key="10">
    <source>
        <dbReference type="ARBA" id="ARBA00022777"/>
    </source>
</evidence>
<comment type="similarity">
    <text evidence="2">Belongs to the CpsD/CapB family.</text>
</comment>
<dbReference type="InterPro" id="IPR027417">
    <property type="entry name" value="P-loop_NTPase"/>
</dbReference>
<evidence type="ECO:0000256" key="4">
    <source>
        <dbReference type="ARBA" id="ARBA00011903"/>
    </source>
</evidence>
<evidence type="ECO:0000256" key="3">
    <source>
        <dbReference type="ARBA" id="ARBA00008883"/>
    </source>
</evidence>
<reference evidence="21 22" key="2">
    <citation type="submission" date="2009-01" db="EMBL/GenBank/DDBJ databases">
        <title>Draft genome sequence of Bacteroides cellulosilyticus (DSM 14838).</title>
        <authorList>
            <person name="Sudarsanam P."/>
            <person name="Ley R."/>
            <person name="Guruge J."/>
            <person name="Turnbaugh P.J."/>
            <person name="Mahowald M."/>
            <person name="Liep D."/>
            <person name="Gordon J."/>
        </authorList>
    </citation>
    <scope>NUCLEOTIDE SEQUENCE [LARGE SCALE GENOMIC DNA]</scope>
    <source>
        <strain evidence="21 22">DSM 14838</strain>
    </source>
</reference>
<dbReference type="EMBL" id="ACCH01000459">
    <property type="protein sequence ID" value="EEF86814.1"/>
    <property type="molecule type" value="Genomic_DNA"/>
</dbReference>
<dbReference type="Pfam" id="PF02706">
    <property type="entry name" value="Wzz"/>
    <property type="match status" value="1"/>
</dbReference>
<evidence type="ECO:0000256" key="1">
    <source>
        <dbReference type="ARBA" id="ARBA00004429"/>
    </source>
</evidence>
<dbReference type="InterPro" id="IPR050445">
    <property type="entry name" value="Bact_polysacc_biosynth/exp"/>
</dbReference>
<evidence type="ECO:0000256" key="6">
    <source>
        <dbReference type="ARBA" id="ARBA00022519"/>
    </source>
</evidence>
<evidence type="ECO:0000313" key="22">
    <source>
        <dbReference type="Proteomes" id="UP000003711"/>
    </source>
</evidence>
<keyword evidence="12 17" id="KW-1133">Transmembrane helix</keyword>
<feature type="domain" description="Polysaccharide chain length determinant N-terminal" evidence="18">
    <location>
        <begin position="16"/>
        <end position="109"/>
    </location>
</feature>
<keyword evidence="10" id="KW-0418">Kinase</keyword>
<feature type="transmembrane region" description="Helical" evidence="17">
    <location>
        <begin position="29"/>
        <end position="48"/>
    </location>
</feature>
<dbReference type="AlphaFoldDB" id="E2NMQ4"/>
<evidence type="ECO:0000256" key="5">
    <source>
        <dbReference type="ARBA" id="ARBA00022475"/>
    </source>
</evidence>
<proteinExistence type="inferred from homology"/>
<dbReference type="NCBIfam" id="TIGR01007">
    <property type="entry name" value="eps_fam"/>
    <property type="match status" value="1"/>
</dbReference>